<evidence type="ECO:0000256" key="7">
    <source>
        <dbReference type="ARBA" id="ARBA00022679"/>
    </source>
</evidence>
<keyword evidence="22" id="KW-1185">Reference proteome</keyword>
<dbReference type="GO" id="GO:0004674">
    <property type="term" value="F:protein serine/threonine kinase activity"/>
    <property type="evidence" value="ECO:0007669"/>
    <property type="project" value="UniProtKB-KW"/>
</dbReference>
<dbReference type="SUPFAM" id="SSF56112">
    <property type="entry name" value="Protein kinase-like (PK-like)"/>
    <property type="match status" value="1"/>
</dbReference>
<keyword evidence="15" id="KW-0472">Membrane</keyword>
<dbReference type="FunFam" id="3.30.200.20:FF:000039">
    <property type="entry name" value="receptor-like protein kinase FERONIA"/>
    <property type="match status" value="1"/>
</dbReference>
<keyword evidence="11 18" id="KW-0547">Nucleotide-binding</keyword>
<dbReference type="EC" id="2.7.11.1" evidence="4"/>
<dbReference type="InterPro" id="IPR013320">
    <property type="entry name" value="ConA-like_dom_sf"/>
</dbReference>
<feature type="domain" description="Protein kinase" evidence="20">
    <location>
        <begin position="323"/>
        <end position="519"/>
    </location>
</feature>
<dbReference type="EnsemblPlants" id="LPERR12G10380.1">
    <property type="protein sequence ID" value="LPERR12G10380.1"/>
    <property type="gene ID" value="LPERR12G10380"/>
</dbReference>
<dbReference type="STRING" id="77586.A0A0D9XZG3"/>
<dbReference type="Gene3D" id="1.10.510.10">
    <property type="entry name" value="Transferase(Phosphotransferase) domain 1"/>
    <property type="match status" value="1"/>
</dbReference>
<dbReference type="CDD" id="cd06899">
    <property type="entry name" value="lectin_legume_LecRK_Arcelin_ConA"/>
    <property type="match status" value="1"/>
</dbReference>
<proteinExistence type="inferred from homology"/>
<dbReference type="InterPro" id="IPR008271">
    <property type="entry name" value="Ser/Thr_kinase_AS"/>
</dbReference>
<dbReference type="FunFam" id="2.60.120.200:FF:000112">
    <property type="entry name" value="L-type lectin-domain containing receptor kinase V.9"/>
    <property type="match status" value="1"/>
</dbReference>
<keyword evidence="5" id="KW-1003">Cell membrane</keyword>
<dbReference type="InterPro" id="IPR001220">
    <property type="entry name" value="Legume_lectin_dom"/>
</dbReference>
<accession>A0A0D9XZG3</accession>
<evidence type="ECO:0000259" key="20">
    <source>
        <dbReference type="PROSITE" id="PS50011"/>
    </source>
</evidence>
<evidence type="ECO:0000313" key="22">
    <source>
        <dbReference type="Proteomes" id="UP000032180"/>
    </source>
</evidence>
<dbReference type="Gene3D" id="3.30.200.20">
    <property type="entry name" value="Phosphorylase Kinase, domain 1"/>
    <property type="match status" value="1"/>
</dbReference>
<evidence type="ECO:0000256" key="19">
    <source>
        <dbReference type="SAM" id="SignalP"/>
    </source>
</evidence>
<dbReference type="InterPro" id="IPR000719">
    <property type="entry name" value="Prot_kinase_dom"/>
</dbReference>
<dbReference type="PANTHER" id="PTHR27007">
    <property type="match status" value="1"/>
</dbReference>
<keyword evidence="9 19" id="KW-0732">Signal</keyword>
<dbReference type="Gene3D" id="2.60.120.200">
    <property type="match status" value="1"/>
</dbReference>
<dbReference type="SMART" id="SM00220">
    <property type="entry name" value="S_TKc"/>
    <property type="match status" value="1"/>
</dbReference>
<keyword evidence="10" id="KW-0430">Lectin</keyword>
<keyword evidence="16" id="KW-0675">Receptor</keyword>
<dbReference type="PROSITE" id="PS00108">
    <property type="entry name" value="PROTEIN_KINASE_ST"/>
    <property type="match status" value="1"/>
</dbReference>
<dbReference type="Gramene" id="LPERR12G10380.1">
    <property type="protein sequence ID" value="LPERR12G10380.1"/>
    <property type="gene ID" value="LPERR12G10380"/>
</dbReference>
<keyword evidence="7" id="KW-0808">Transferase</keyword>
<dbReference type="InterPro" id="IPR011009">
    <property type="entry name" value="Kinase-like_dom_sf"/>
</dbReference>
<evidence type="ECO:0000256" key="12">
    <source>
        <dbReference type="ARBA" id="ARBA00022777"/>
    </source>
</evidence>
<dbReference type="GO" id="GO:0002229">
    <property type="term" value="P:defense response to oomycetes"/>
    <property type="evidence" value="ECO:0007669"/>
    <property type="project" value="UniProtKB-ARBA"/>
</dbReference>
<dbReference type="InterPro" id="IPR019825">
    <property type="entry name" value="Lectin_legB_Mn/Ca_BS"/>
</dbReference>
<dbReference type="Pfam" id="PF00069">
    <property type="entry name" value="Pkinase"/>
    <property type="match status" value="1"/>
</dbReference>
<dbReference type="PROSITE" id="PS00107">
    <property type="entry name" value="PROTEIN_KINASE_ATP"/>
    <property type="match status" value="1"/>
</dbReference>
<comment type="similarity">
    <text evidence="3">In the C-terminal section; belongs to the protein kinase superfamily. Ser/Thr protein kinase family.</text>
</comment>
<evidence type="ECO:0000256" key="15">
    <source>
        <dbReference type="ARBA" id="ARBA00023136"/>
    </source>
</evidence>
<evidence type="ECO:0000256" key="11">
    <source>
        <dbReference type="ARBA" id="ARBA00022741"/>
    </source>
</evidence>
<evidence type="ECO:0000256" key="2">
    <source>
        <dbReference type="ARBA" id="ARBA00008536"/>
    </source>
</evidence>
<keyword evidence="6" id="KW-0723">Serine/threonine-protein kinase</keyword>
<keyword evidence="17" id="KW-0325">Glycoprotein</keyword>
<reference evidence="22" key="2">
    <citation type="submission" date="2013-12" db="EMBL/GenBank/DDBJ databases">
        <authorList>
            <person name="Yu Y."/>
            <person name="Lee S."/>
            <person name="de Baynast K."/>
            <person name="Wissotski M."/>
            <person name="Liu L."/>
            <person name="Talag J."/>
            <person name="Goicoechea J."/>
            <person name="Angelova A."/>
            <person name="Jetty R."/>
            <person name="Kudrna D."/>
            <person name="Golser W."/>
            <person name="Rivera L."/>
            <person name="Zhang J."/>
            <person name="Wing R."/>
        </authorList>
    </citation>
    <scope>NUCLEOTIDE SEQUENCE</scope>
</reference>
<evidence type="ECO:0000256" key="14">
    <source>
        <dbReference type="ARBA" id="ARBA00022989"/>
    </source>
</evidence>
<dbReference type="InterPro" id="IPR050528">
    <property type="entry name" value="L-type_Lectin-RKs"/>
</dbReference>
<keyword evidence="12" id="KW-0418">Kinase</keyword>
<dbReference type="Proteomes" id="UP000032180">
    <property type="component" value="Chromosome 12"/>
</dbReference>
<dbReference type="eggNOG" id="ENOG502QSJ4">
    <property type="taxonomic scope" value="Eukaryota"/>
</dbReference>
<organism evidence="21 22">
    <name type="scientific">Leersia perrieri</name>
    <dbReference type="NCBI Taxonomy" id="77586"/>
    <lineage>
        <taxon>Eukaryota</taxon>
        <taxon>Viridiplantae</taxon>
        <taxon>Streptophyta</taxon>
        <taxon>Embryophyta</taxon>
        <taxon>Tracheophyta</taxon>
        <taxon>Spermatophyta</taxon>
        <taxon>Magnoliopsida</taxon>
        <taxon>Liliopsida</taxon>
        <taxon>Poales</taxon>
        <taxon>Poaceae</taxon>
        <taxon>BOP clade</taxon>
        <taxon>Oryzoideae</taxon>
        <taxon>Oryzeae</taxon>
        <taxon>Oryzinae</taxon>
        <taxon>Leersia</taxon>
    </lineage>
</organism>
<evidence type="ECO:0000256" key="4">
    <source>
        <dbReference type="ARBA" id="ARBA00012513"/>
    </source>
</evidence>
<reference evidence="21" key="3">
    <citation type="submission" date="2015-04" db="UniProtKB">
        <authorList>
            <consortium name="EnsemblPlants"/>
        </authorList>
    </citation>
    <scope>IDENTIFICATION</scope>
</reference>
<evidence type="ECO:0000256" key="10">
    <source>
        <dbReference type="ARBA" id="ARBA00022734"/>
    </source>
</evidence>
<evidence type="ECO:0000256" key="18">
    <source>
        <dbReference type="PROSITE-ProRule" id="PRU10141"/>
    </source>
</evidence>
<dbReference type="GO" id="GO:0005524">
    <property type="term" value="F:ATP binding"/>
    <property type="evidence" value="ECO:0007669"/>
    <property type="project" value="UniProtKB-UniRule"/>
</dbReference>
<feature type="chain" id="PRO_5002350505" description="non-specific serine/threonine protein kinase" evidence="19">
    <location>
        <begin position="22"/>
        <end position="519"/>
    </location>
</feature>
<dbReference type="Pfam" id="PF00139">
    <property type="entry name" value="Lectin_legB"/>
    <property type="match status" value="1"/>
</dbReference>
<evidence type="ECO:0000256" key="3">
    <source>
        <dbReference type="ARBA" id="ARBA00010217"/>
    </source>
</evidence>
<evidence type="ECO:0000256" key="13">
    <source>
        <dbReference type="ARBA" id="ARBA00022840"/>
    </source>
</evidence>
<sequence>MVHHFLLPYLLLAMVVCDVSLRNTVGADEFVYSGFSGSDLKLDGRASITDHVIMLTDGSPYSSGHAFYNKPLNLGNESAIASFSTTFVFAIASNSARKLCSHGMTFMLSPTKPKLYNEHSDLPDKYLGLLKTDSSNSSSNETFLAVELDTVLNPELNDINGNHVGIDANSLISANSCAAGFYDSNSDFHSLELTSGENMQVWVDYDAKFHQINVTLARLSDKPQQPLLSSTINISLMLSSSVYAGFSAATGHTNCNHSVLGWSFKVNGKAKPLGPLPQFPVMQMNRKTNLSWLKDPMAHEIWEIKCELPTFMYKDLLIATDRFNNSMLLGKGGFGKVYKGILAVSKQNIAIKRISQESKQGMKEFMAEIAILGSLRHRNLVQLLGYCHHRQELLLVYDYMPNGSLDTYLHNQDKPTLNWAQRLGILKGVGSALLYLHEDWEHVVIHRDIKASNVLLDSEMNGRLGDFGLARLHNHGVDAHTTLVAGTWGYIAPELARLGKATKATDVYAFGIFIMKATN</sequence>
<dbReference type="AlphaFoldDB" id="A0A0D9XZG3"/>
<evidence type="ECO:0000313" key="21">
    <source>
        <dbReference type="EnsemblPlants" id="LPERR12G10380.1"/>
    </source>
</evidence>
<dbReference type="FunFam" id="1.10.510.10:FF:000240">
    <property type="entry name" value="Lectin-domain containing receptor kinase A4.3"/>
    <property type="match status" value="1"/>
</dbReference>
<dbReference type="PROSITE" id="PS50011">
    <property type="entry name" value="PROTEIN_KINASE_DOM"/>
    <property type="match status" value="1"/>
</dbReference>
<dbReference type="SUPFAM" id="SSF49899">
    <property type="entry name" value="Concanavalin A-like lectins/glucanases"/>
    <property type="match status" value="1"/>
</dbReference>
<evidence type="ECO:0000256" key="1">
    <source>
        <dbReference type="ARBA" id="ARBA00004251"/>
    </source>
</evidence>
<dbReference type="GO" id="GO:0030246">
    <property type="term" value="F:carbohydrate binding"/>
    <property type="evidence" value="ECO:0007669"/>
    <property type="project" value="UniProtKB-KW"/>
</dbReference>
<dbReference type="InterPro" id="IPR017441">
    <property type="entry name" value="Protein_kinase_ATP_BS"/>
</dbReference>
<comment type="subcellular location">
    <subcellularLocation>
        <location evidence="1">Cell membrane</location>
        <topology evidence="1">Single-pass type I membrane protein</topology>
    </subcellularLocation>
</comment>
<keyword evidence="14" id="KW-1133">Transmembrane helix</keyword>
<evidence type="ECO:0000256" key="5">
    <source>
        <dbReference type="ARBA" id="ARBA00022475"/>
    </source>
</evidence>
<evidence type="ECO:0000256" key="6">
    <source>
        <dbReference type="ARBA" id="ARBA00022527"/>
    </source>
</evidence>
<feature type="binding site" evidence="18">
    <location>
        <position position="352"/>
    </location>
    <ligand>
        <name>ATP</name>
        <dbReference type="ChEBI" id="CHEBI:30616"/>
    </ligand>
</feature>
<dbReference type="HOGENOM" id="CLU_000288_62_3_1"/>
<evidence type="ECO:0000256" key="17">
    <source>
        <dbReference type="ARBA" id="ARBA00023180"/>
    </source>
</evidence>
<comment type="similarity">
    <text evidence="2">In the N-terminal section; belongs to the leguminous lectin family.</text>
</comment>
<evidence type="ECO:0000256" key="8">
    <source>
        <dbReference type="ARBA" id="ARBA00022692"/>
    </source>
</evidence>
<dbReference type="PROSITE" id="PS00307">
    <property type="entry name" value="LECTIN_LEGUME_BETA"/>
    <property type="match status" value="1"/>
</dbReference>
<dbReference type="GO" id="GO:0005886">
    <property type="term" value="C:plasma membrane"/>
    <property type="evidence" value="ECO:0007669"/>
    <property type="project" value="UniProtKB-SubCell"/>
</dbReference>
<protein>
    <recommendedName>
        <fullName evidence="4">non-specific serine/threonine protein kinase</fullName>
        <ecNumber evidence="4">2.7.11.1</ecNumber>
    </recommendedName>
</protein>
<evidence type="ECO:0000256" key="16">
    <source>
        <dbReference type="ARBA" id="ARBA00023170"/>
    </source>
</evidence>
<feature type="signal peptide" evidence="19">
    <location>
        <begin position="1"/>
        <end position="21"/>
    </location>
</feature>
<reference evidence="21 22" key="1">
    <citation type="submission" date="2012-08" db="EMBL/GenBank/DDBJ databases">
        <title>Oryza genome evolution.</title>
        <authorList>
            <person name="Wing R.A."/>
        </authorList>
    </citation>
    <scope>NUCLEOTIDE SEQUENCE</scope>
</reference>
<keyword evidence="8" id="KW-0812">Transmembrane</keyword>
<name>A0A0D9XZG3_9ORYZ</name>
<evidence type="ECO:0000256" key="9">
    <source>
        <dbReference type="ARBA" id="ARBA00022729"/>
    </source>
</evidence>
<keyword evidence="13 18" id="KW-0067">ATP-binding</keyword>